<dbReference type="EMBL" id="CYSA01000010">
    <property type="protein sequence ID" value="CUH63731.1"/>
    <property type="molecule type" value="Genomic_DNA"/>
</dbReference>
<gene>
    <name evidence="4" type="primary">pcm_1</name>
    <name evidence="4" type="ORF">TG4357_00855</name>
</gene>
<dbReference type="RefSeq" id="WP_058261645.1">
    <property type="nucleotide sequence ID" value="NZ_CP051181.1"/>
</dbReference>
<dbReference type="AlphaFoldDB" id="A0A0P1F774"/>
<dbReference type="Pfam" id="PF01135">
    <property type="entry name" value="PCMT"/>
    <property type="match status" value="1"/>
</dbReference>
<evidence type="ECO:0000256" key="1">
    <source>
        <dbReference type="ARBA" id="ARBA00005369"/>
    </source>
</evidence>
<dbReference type="GO" id="GO:0005737">
    <property type="term" value="C:cytoplasm"/>
    <property type="evidence" value="ECO:0007669"/>
    <property type="project" value="TreeGrafter"/>
</dbReference>
<dbReference type="STRING" id="53501.SAMN04488043_11297"/>
<evidence type="ECO:0000313" key="4">
    <source>
        <dbReference type="EMBL" id="CUH63731.1"/>
    </source>
</evidence>
<sequence>MTDFAARRTMMVDTQIRPSDVTKFPIIEAMLTVPREEFVPDDKIEAAYVGENLDLGGGRVVLEPRSLAKMLDALDIQDDELVLDLGVGLGYSAAVIARMAEAVVAVEENEALAEDAQAALARVGADNVALHVGPLADGAALHGPYDVIMLEGAVENVPAALLDQLKEGGRIGCLKARGALGVAEVGYKIDGEVTWRYAFNAGAPVLPGFERHRAFTL</sequence>
<keyword evidence="4" id="KW-0489">Methyltransferase</keyword>
<dbReference type="SUPFAM" id="SSF53335">
    <property type="entry name" value="S-adenosyl-L-methionine-dependent methyltransferases"/>
    <property type="match status" value="1"/>
</dbReference>
<dbReference type="InterPro" id="IPR000682">
    <property type="entry name" value="PCMT"/>
</dbReference>
<dbReference type="CDD" id="cd02440">
    <property type="entry name" value="AdoMet_MTases"/>
    <property type="match status" value="1"/>
</dbReference>
<dbReference type="Proteomes" id="UP000051587">
    <property type="component" value="Unassembled WGS sequence"/>
</dbReference>
<accession>A0A0P1F774</accession>
<dbReference type="PANTHER" id="PTHR11579:SF18">
    <property type="entry name" value="PROTEIN-L-ISOASPARTATE O-METHYLTRANSFERASE"/>
    <property type="match status" value="1"/>
</dbReference>
<comment type="similarity">
    <text evidence="1">Belongs to the methyltransferase superfamily. L-isoaspartyl/D-aspartyl protein methyltransferase family.</text>
</comment>
<name>A0A0P1F774_THAGE</name>
<dbReference type="PANTHER" id="PTHR11579">
    <property type="entry name" value="PROTEIN-L-ISOASPARTATE O-METHYLTRANSFERASE"/>
    <property type="match status" value="1"/>
</dbReference>
<evidence type="ECO:0000256" key="2">
    <source>
        <dbReference type="ARBA" id="ARBA00013346"/>
    </source>
</evidence>
<dbReference type="InterPro" id="IPR029063">
    <property type="entry name" value="SAM-dependent_MTases_sf"/>
</dbReference>
<evidence type="ECO:0000313" key="5">
    <source>
        <dbReference type="Proteomes" id="UP000051587"/>
    </source>
</evidence>
<keyword evidence="5" id="KW-1185">Reference proteome</keyword>
<organism evidence="4 5">
    <name type="scientific">Thalassovita gelatinovora</name>
    <name type="common">Thalassobius gelatinovorus</name>
    <dbReference type="NCBI Taxonomy" id="53501"/>
    <lineage>
        <taxon>Bacteria</taxon>
        <taxon>Pseudomonadati</taxon>
        <taxon>Pseudomonadota</taxon>
        <taxon>Alphaproteobacteria</taxon>
        <taxon>Rhodobacterales</taxon>
        <taxon>Roseobacteraceae</taxon>
        <taxon>Thalassovita</taxon>
    </lineage>
</organism>
<dbReference type="Gene3D" id="3.40.50.150">
    <property type="entry name" value="Vaccinia Virus protein VP39"/>
    <property type="match status" value="1"/>
</dbReference>
<protein>
    <recommendedName>
        <fullName evidence="2">Protein-L-isoaspartate O-methyltransferase</fullName>
    </recommendedName>
    <alternativeName>
        <fullName evidence="3">Protein L-isoaspartyl methyltransferase</fullName>
    </alternativeName>
</protein>
<proteinExistence type="inferred from homology"/>
<keyword evidence="4" id="KW-0808">Transferase</keyword>
<dbReference type="GO" id="GO:0004719">
    <property type="term" value="F:protein-L-isoaspartate (D-aspartate) O-methyltransferase activity"/>
    <property type="evidence" value="ECO:0007669"/>
    <property type="project" value="InterPro"/>
</dbReference>
<dbReference type="OrthoDB" id="9798496at2"/>
<dbReference type="GO" id="GO:0032259">
    <property type="term" value="P:methylation"/>
    <property type="evidence" value="ECO:0007669"/>
    <property type="project" value="UniProtKB-KW"/>
</dbReference>
<evidence type="ECO:0000256" key="3">
    <source>
        <dbReference type="ARBA" id="ARBA00030757"/>
    </source>
</evidence>
<reference evidence="4 5" key="1">
    <citation type="submission" date="2015-09" db="EMBL/GenBank/DDBJ databases">
        <authorList>
            <consortium name="Swine Surveillance"/>
        </authorList>
    </citation>
    <scope>NUCLEOTIDE SEQUENCE [LARGE SCALE GENOMIC DNA]</scope>
    <source>
        <strain evidence="4 5">CECT 4357</strain>
    </source>
</reference>